<keyword evidence="2 4" id="KW-0863">Zinc-finger</keyword>
<dbReference type="SMART" id="SM00184">
    <property type="entry name" value="RING"/>
    <property type="match status" value="1"/>
</dbReference>
<evidence type="ECO:0000256" key="4">
    <source>
        <dbReference type="PROSITE-ProRule" id="PRU00175"/>
    </source>
</evidence>
<dbReference type="GO" id="GO:0016567">
    <property type="term" value="P:protein ubiquitination"/>
    <property type="evidence" value="ECO:0007669"/>
    <property type="project" value="TreeGrafter"/>
</dbReference>
<keyword evidence="1" id="KW-0479">Metal-binding</keyword>
<dbReference type="Pfam" id="PF13639">
    <property type="entry name" value="zf-RING_2"/>
    <property type="match status" value="1"/>
</dbReference>
<gene>
    <name evidence="6" type="ORF">LUZ63_009556</name>
</gene>
<protein>
    <recommendedName>
        <fullName evidence="5">RING-type domain-containing protein</fullName>
    </recommendedName>
</protein>
<dbReference type="GO" id="GO:0008270">
    <property type="term" value="F:zinc ion binding"/>
    <property type="evidence" value="ECO:0007669"/>
    <property type="project" value="UniProtKB-KW"/>
</dbReference>
<accession>A0A9Q0CFA0</accession>
<dbReference type="Proteomes" id="UP001151287">
    <property type="component" value="Unassembled WGS sequence"/>
</dbReference>
<dbReference type="InterPro" id="IPR013083">
    <property type="entry name" value="Znf_RING/FYVE/PHD"/>
</dbReference>
<dbReference type="InterPro" id="IPR001841">
    <property type="entry name" value="Znf_RING"/>
</dbReference>
<proteinExistence type="predicted"/>
<keyword evidence="3" id="KW-0862">Zinc</keyword>
<dbReference type="GO" id="GO:0061630">
    <property type="term" value="F:ubiquitin protein ligase activity"/>
    <property type="evidence" value="ECO:0007669"/>
    <property type="project" value="TreeGrafter"/>
</dbReference>
<dbReference type="PANTHER" id="PTHR45969:SF33">
    <property type="entry name" value="RING ZINC FINGER PROTEIN-RELATED"/>
    <property type="match status" value="1"/>
</dbReference>
<evidence type="ECO:0000256" key="1">
    <source>
        <dbReference type="ARBA" id="ARBA00022723"/>
    </source>
</evidence>
<dbReference type="EMBL" id="JAMQYH010000003">
    <property type="protein sequence ID" value="KAJ1692858.1"/>
    <property type="molecule type" value="Genomic_DNA"/>
</dbReference>
<dbReference type="OrthoDB" id="8062037at2759"/>
<dbReference type="PANTHER" id="PTHR45969">
    <property type="entry name" value="RING ZINC FINGER PROTEIN-RELATED"/>
    <property type="match status" value="1"/>
</dbReference>
<dbReference type="AlphaFoldDB" id="A0A9Q0CFA0"/>
<evidence type="ECO:0000313" key="6">
    <source>
        <dbReference type="EMBL" id="KAJ1692858.1"/>
    </source>
</evidence>
<dbReference type="SUPFAM" id="SSF57850">
    <property type="entry name" value="RING/U-box"/>
    <property type="match status" value="1"/>
</dbReference>
<comment type="caution">
    <text evidence="6">The sequence shown here is derived from an EMBL/GenBank/DDBJ whole genome shotgun (WGS) entry which is preliminary data.</text>
</comment>
<evidence type="ECO:0000259" key="5">
    <source>
        <dbReference type="PROSITE" id="PS50089"/>
    </source>
</evidence>
<evidence type="ECO:0000313" key="7">
    <source>
        <dbReference type="Proteomes" id="UP001151287"/>
    </source>
</evidence>
<feature type="domain" description="RING-type" evidence="5">
    <location>
        <begin position="105"/>
        <end position="148"/>
    </location>
</feature>
<name>A0A9Q0CFA0_9POAL</name>
<reference evidence="6" key="1">
    <citation type="journal article" date="2022" name="Cell">
        <title>Repeat-based holocentromeres influence genome architecture and karyotype evolution.</title>
        <authorList>
            <person name="Hofstatter P.G."/>
            <person name="Thangavel G."/>
            <person name="Lux T."/>
            <person name="Neumann P."/>
            <person name="Vondrak T."/>
            <person name="Novak P."/>
            <person name="Zhang M."/>
            <person name="Costa L."/>
            <person name="Castellani M."/>
            <person name="Scott A."/>
            <person name="Toegelov H."/>
            <person name="Fuchs J."/>
            <person name="Mata-Sucre Y."/>
            <person name="Dias Y."/>
            <person name="Vanzela A.L.L."/>
            <person name="Huettel B."/>
            <person name="Almeida C.C.S."/>
            <person name="Simkova H."/>
            <person name="Souza G."/>
            <person name="Pedrosa-Harand A."/>
            <person name="Macas J."/>
            <person name="Mayer K.F.X."/>
            <person name="Houben A."/>
            <person name="Marques A."/>
        </authorList>
    </citation>
    <scope>NUCLEOTIDE SEQUENCE</scope>
    <source>
        <strain evidence="6">RhyBre1mFocal</strain>
    </source>
</reference>
<evidence type="ECO:0000256" key="2">
    <source>
        <dbReference type="ARBA" id="ARBA00022771"/>
    </source>
</evidence>
<dbReference type="PROSITE" id="PS50089">
    <property type="entry name" value="ZF_RING_2"/>
    <property type="match status" value="1"/>
</dbReference>
<dbReference type="Gene3D" id="3.30.40.10">
    <property type="entry name" value="Zinc/RING finger domain, C3HC4 (zinc finger)"/>
    <property type="match status" value="1"/>
</dbReference>
<sequence length="159" mass="17685">MGFPVGYSELPKLLLHLLILLSHLRRLATWILSILGLEPSTPLYYPEYVPYSFPLESDASDFVTNNPDSFSSFSLDLLNERLPVVTFAELARELGGGGVHLPEGCAVCLHEFEGPAEVRRPIGCRHVFHRGCLDRWAALGRRTCPLCRASLVPDECHVA</sequence>
<keyword evidence="7" id="KW-1185">Reference proteome</keyword>
<organism evidence="6 7">
    <name type="scientific">Rhynchospora breviuscula</name>
    <dbReference type="NCBI Taxonomy" id="2022672"/>
    <lineage>
        <taxon>Eukaryota</taxon>
        <taxon>Viridiplantae</taxon>
        <taxon>Streptophyta</taxon>
        <taxon>Embryophyta</taxon>
        <taxon>Tracheophyta</taxon>
        <taxon>Spermatophyta</taxon>
        <taxon>Magnoliopsida</taxon>
        <taxon>Liliopsida</taxon>
        <taxon>Poales</taxon>
        <taxon>Cyperaceae</taxon>
        <taxon>Cyperoideae</taxon>
        <taxon>Rhynchosporeae</taxon>
        <taxon>Rhynchospora</taxon>
    </lineage>
</organism>
<evidence type="ECO:0000256" key="3">
    <source>
        <dbReference type="ARBA" id="ARBA00022833"/>
    </source>
</evidence>
<dbReference type="CDD" id="cd16448">
    <property type="entry name" value="RING-H2"/>
    <property type="match status" value="1"/>
</dbReference>